<reference evidence="2 3" key="1">
    <citation type="submission" date="2019-05" db="EMBL/GenBank/DDBJ databases">
        <title>Verrucobacter flavum gen. nov., sp. nov. a new member of the family Verrucomicrobiaceae.</title>
        <authorList>
            <person name="Szuroczki S."/>
            <person name="Abbaszade G."/>
            <person name="Szabo A."/>
            <person name="Felfoldi T."/>
            <person name="Schumann P."/>
            <person name="Boka K."/>
            <person name="Keki Z."/>
            <person name="Toumi M."/>
            <person name="Toth E."/>
        </authorList>
    </citation>
    <scope>NUCLEOTIDE SEQUENCE [LARGE SCALE GENOMIC DNA]</scope>
    <source>
        <strain evidence="2 3">MG-N-17</strain>
    </source>
</reference>
<feature type="chain" id="PRO_5024302353" evidence="1">
    <location>
        <begin position="24"/>
        <end position="186"/>
    </location>
</feature>
<comment type="caution">
    <text evidence="2">The sequence shown here is derived from an EMBL/GenBank/DDBJ whole genome shotgun (WGS) entry which is preliminary data.</text>
</comment>
<name>A0A5R8KEY2_9BACT</name>
<organism evidence="2 3">
    <name type="scientific">Phragmitibacter flavus</name>
    <dbReference type="NCBI Taxonomy" id="2576071"/>
    <lineage>
        <taxon>Bacteria</taxon>
        <taxon>Pseudomonadati</taxon>
        <taxon>Verrucomicrobiota</taxon>
        <taxon>Verrucomicrobiia</taxon>
        <taxon>Verrucomicrobiales</taxon>
        <taxon>Verrucomicrobiaceae</taxon>
        <taxon>Phragmitibacter</taxon>
    </lineage>
</organism>
<keyword evidence="3" id="KW-1185">Reference proteome</keyword>
<evidence type="ECO:0000256" key="1">
    <source>
        <dbReference type="SAM" id="SignalP"/>
    </source>
</evidence>
<accession>A0A5R8KEY2</accession>
<gene>
    <name evidence="2" type="ORF">FEM03_11190</name>
</gene>
<evidence type="ECO:0000313" key="3">
    <source>
        <dbReference type="Proteomes" id="UP000306196"/>
    </source>
</evidence>
<dbReference type="Proteomes" id="UP000306196">
    <property type="component" value="Unassembled WGS sequence"/>
</dbReference>
<proteinExistence type="predicted"/>
<dbReference type="RefSeq" id="WP_138086333.1">
    <property type="nucleotide sequence ID" value="NZ_VAUV01000007.1"/>
</dbReference>
<evidence type="ECO:0000313" key="2">
    <source>
        <dbReference type="EMBL" id="TLD70863.1"/>
    </source>
</evidence>
<dbReference type="EMBL" id="VAUV01000007">
    <property type="protein sequence ID" value="TLD70863.1"/>
    <property type="molecule type" value="Genomic_DNA"/>
</dbReference>
<dbReference type="AlphaFoldDB" id="A0A5R8KEY2"/>
<feature type="signal peptide" evidence="1">
    <location>
        <begin position="1"/>
        <end position="23"/>
    </location>
</feature>
<keyword evidence="1" id="KW-0732">Signal</keyword>
<sequence length="186" mass="20943">MAFQQRLSTLVAFCLMACIPASAQKPNPLIGELFKANWQSVRFGFFWCYGDAAGFGPYIILQRLENKVIISSIPYSRSRTDLLPTAVAIISDAEATEMLLKVRIAYADAVAELSEQERREQLSAEENEHLQKLLPMGFSYTNINVAVLIDNKTHRYSDGFSSNSEPFNNYLRFVRSISDKSNESGE</sequence>
<protein>
    <submittedName>
        <fullName evidence="2">Uncharacterized protein</fullName>
    </submittedName>
</protein>